<dbReference type="GO" id="GO:0030246">
    <property type="term" value="F:carbohydrate binding"/>
    <property type="evidence" value="ECO:0007669"/>
    <property type="project" value="UniProtKB-KW"/>
</dbReference>
<dbReference type="PANTHER" id="PTHR46746:SF3">
    <property type="entry name" value="C-TYPE LECTIN DOMAIN-CONTAINING PROTEIN-RELATED"/>
    <property type="match status" value="1"/>
</dbReference>
<dbReference type="OrthoDB" id="538816at2759"/>
<feature type="domain" description="C-type lectin" evidence="2">
    <location>
        <begin position="62"/>
        <end position="169"/>
    </location>
</feature>
<keyword evidence="1" id="KW-0430">Lectin</keyword>
<gene>
    <name evidence="3" type="primary">Klrb1b_0</name>
    <name evidence="3" type="ORF">ANHANH_R07046</name>
</gene>
<accession>A0A851QF38</accession>
<dbReference type="PANTHER" id="PTHR46746">
    <property type="entry name" value="KILLER CELL LECTIN-LIKE RECEPTOR SUBFAMILY F MEMBER 2"/>
    <property type="match status" value="1"/>
</dbReference>
<dbReference type="EMBL" id="WBMU01005308">
    <property type="protein sequence ID" value="NXC77227.1"/>
    <property type="molecule type" value="Genomic_DNA"/>
</dbReference>
<dbReference type="InterPro" id="IPR001304">
    <property type="entry name" value="C-type_lectin-like"/>
</dbReference>
<name>A0A851QF38_ANHAN</name>
<keyword evidence="4" id="KW-1185">Reference proteome</keyword>
<protein>
    <submittedName>
        <fullName evidence="3">KRBBC protein</fullName>
    </submittedName>
</protein>
<dbReference type="PROSITE" id="PS50041">
    <property type="entry name" value="C_TYPE_LECTIN_2"/>
    <property type="match status" value="1"/>
</dbReference>
<comment type="caution">
    <text evidence="3">The sequence shown here is derived from an EMBL/GenBank/DDBJ whole genome shotgun (WGS) entry which is preliminary data.</text>
</comment>
<dbReference type="InterPro" id="IPR051379">
    <property type="entry name" value="C-type_Lectin_Receptor_IMM"/>
</dbReference>
<dbReference type="SUPFAM" id="SSF56436">
    <property type="entry name" value="C-type lectin-like"/>
    <property type="match status" value="1"/>
</dbReference>
<dbReference type="AlphaFoldDB" id="A0A851QF38"/>
<sequence length="177" mass="20445">VFQGSRQPGAPCAPRQSGEVWGRNQTEPCLISSLMRYFCKPRRESPAAHTGCKVCPQDWQLHGERCYQLSKKIGSWAQGKKDCEDQKSHLVVFHDKKEEGYVKNITSGRVQPVWIGLRSCQRKWRWVDNTTLNTEMFSAPKETGEWCWTLKGEAWEVDICNGEHEWVCQKDPFRLSA</sequence>
<feature type="non-terminal residue" evidence="3">
    <location>
        <position position="1"/>
    </location>
</feature>
<reference evidence="3" key="1">
    <citation type="submission" date="2019-09" db="EMBL/GenBank/DDBJ databases">
        <title>Bird 10,000 Genomes (B10K) Project - Family phase.</title>
        <authorList>
            <person name="Zhang G."/>
        </authorList>
    </citation>
    <scope>NUCLEOTIDE SEQUENCE</scope>
    <source>
        <strain evidence="3">B10K-CU-031-38</strain>
    </source>
</reference>
<dbReference type="InterPro" id="IPR016187">
    <property type="entry name" value="CTDL_fold"/>
</dbReference>
<evidence type="ECO:0000313" key="3">
    <source>
        <dbReference type="EMBL" id="NXC77227.1"/>
    </source>
</evidence>
<feature type="non-terminal residue" evidence="3">
    <location>
        <position position="177"/>
    </location>
</feature>
<evidence type="ECO:0000259" key="2">
    <source>
        <dbReference type="PROSITE" id="PS50041"/>
    </source>
</evidence>
<organism evidence="3 4">
    <name type="scientific">Anhinga anhinga</name>
    <name type="common">Anhinga</name>
    <name type="synonym">Plotus anhinga</name>
    <dbReference type="NCBI Taxonomy" id="56067"/>
    <lineage>
        <taxon>Eukaryota</taxon>
        <taxon>Metazoa</taxon>
        <taxon>Chordata</taxon>
        <taxon>Craniata</taxon>
        <taxon>Vertebrata</taxon>
        <taxon>Euteleostomi</taxon>
        <taxon>Archelosauria</taxon>
        <taxon>Archosauria</taxon>
        <taxon>Dinosauria</taxon>
        <taxon>Saurischia</taxon>
        <taxon>Theropoda</taxon>
        <taxon>Coelurosauria</taxon>
        <taxon>Aves</taxon>
        <taxon>Neognathae</taxon>
        <taxon>Neoaves</taxon>
        <taxon>Aequornithes</taxon>
        <taxon>Suliformes</taxon>
        <taxon>Anhingidae</taxon>
        <taxon>Anhinga</taxon>
    </lineage>
</organism>
<dbReference type="SMART" id="SM00034">
    <property type="entry name" value="CLECT"/>
    <property type="match status" value="1"/>
</dbReference>
<dbReference type="Proteomes" id="UP000657035">
    <property type="component" value="Unassembled WGS sequence"/>
</dbReference>
<evidence type="ECO:0000256" key="1">
    <source>
        <dbReference type="ARBA" id="ARBA00022734"/>
    </source>
</evidence>
<dbReference type="InterPro" id="IPR016186">
    <property type="entry name" value="C-type_lectin-like/link_sf"/>
</dbReference>
<proteinExistence type="predicted"/>
<dbReference type="Gene3D" id="3.10.100.10">
    <property type="entry name" value="Mannose-Binding Protein A, subunit A"/>
    <property type="match status" value="1"/>
</dbReference>
<dbReference type="Pfam" id="PF00059">
    <property type="entry name" value="Lectin_C"/>
    <property type="match status" value="1"/>
</dbReference>
<evidence type="ECO:0000313" key="4">
    <source>
        <dbReference type="Proteomes" id="UP000657035"/>
    </source>
</evidence>
<dbReference type="GO" id="GO:0005886">
    <property type="term" value="C:plasma membrane"/>
    <property type="evidence" value="ECO:0007669"/>
    <property type="project" value="TreeGrafter"/>
</dbReference>